<reference evidence="3 5" key="1">
    <citation type="submission" date="2024-02" db="EMBL/GenBank/DDBJ databases">
        <authorList>
            <person name="Chen Y."/>
            <person name="Shah S."/>
            <person name="Dougan E. K."/>
            <person name="Thang M."/>
            <person name="Chan C."/>
        </authorList>
    </citation>
    <scope>NUCLEOTIDE SEQUENCE [LARGE SCALE GENOMIC DNA]</scope>
</reference>
<dbReference type="InterPro" id="IPR019734">
    <property type="entry name" value="TPR_rpt"/>
</dbReference>
<keyword evidence="2" id="KW-0732">Signal</keyword>
<dbReference type="SUPFAM" id="SSF48452">
    <property type="entry name" value="TPR-like"/>
    <property type="match status" value="1"/>
</dbReference>
<dbReference type="HAMAP" id="MF_02066">
    <property type="entry name" value="CpoB"/>
    <property type="match status" value="1"/>
</dbReference>
<dbReference type="Pfam" id="PF13432">
    <property type="entry name" value="TPR_16"/>
    <property type="match status" value="1"/>
</dbReference>
<dbReference type="NCBIfam" id="TIGR02795">
    <property type="entry name" value="tol_pal_ybgF"/>
    <property type="match status" value="1"/>
</dbReference>
<evidence type="ECO:0000313" key="4">
    <source>
        <dbReference type="EMBL" id="CAK9041949.1"/>
    </source>
</evidence>
<evidence type="ECO:0000256" key="2">
    <source>
        <dbReference type="SAM" id="SignalP"/>
    </source>
</evidence>
<dbReference type="InterPro" id="IPR011990">
    <property type="entry name" value="TPR-like_helical_dom_sf"/>
</dbReference>
<keyword evidence="1" id="KW-0175">Coiled coil</keyword>
<gene>
    <name evidence="3" type="ORF">SCF082_LOCUS23073</name>
    <name evidence="4" type="ORF">SCF082_LOCUS24183</name>
</gene>
<sequence>MKLNRPMIALIGAISVAAVSSPASAGTKDDVRALQERMNRVEQSLAGQSAQMVRVSELESQIQSMTGLIEELTYQLDIANQRLDAVSAALAGDSLGADAAAQGFAFGGAPTSGPVDLTTGDPIADQLRGDAIAAPAPTPGAAAGDIALPLNPDAAYDYASGFLLKGDYQRAKSAFELYVEAFPNHSRTPDAKFRLGEIYLALGENTSAADLFIGHIRSYPNDPRAAEAYLKLGTAFARLEKPEEACTVFKTMKTKYADAATAVTQRANLEMARINCQ</sequence>
<accession>A0ABP0LMK9</accession>
<name>A0ABP0LMK9_9DINO</name>
<evidence type="ECO:0000313" key="3">
    <source>
        <dbReference type="EMBL" id="CAK9039440.1"/>
    </source>
</evidence>
<comment type="caution">
    <text evidence="3">The sequence shown here is derived from an EMBL/GenBank/DDBJ whole genome shotgun (WGS) entry which is preliminary data.</text>
</comment>
<dbReference type="InterPro" id="IPR014162">
    <property type="entry name" value="CpoB_C"/>
</dbReference>
<dbReference type="EMBL" id="CAXAMM010016668">
    <property type="protein sequence ID" value="CAK9039440.1"/>
    <property type="molecule type" value="Genomic_DNA"/>
</dbReference>
<keyword evidence="3" id="KW-0132">Cell division</keyword>
<feature type="coiled-coil region" evidence="1">
    <location>
        <begin position="31"/>
        <end position="89"/>
    </location>
</feature>
<dbReference type="EMBL" id="CAXAMM010017779">
    <property type="protein sequence ID" value="CAK9041949.1"/>
    <property type="molecule type" value="Genomic_DNA"/>
</dbReference>
<keyword evidence="3" id="KW-0131">Cell cycle</keyword>
<proteinExistence type="inferred from homology"/>
<evidence type="ECO:0000313" key="5">
    <source>
        <dbReference type="Proteomes" id="UP001642464"/>
    </source>
</evidence>
<dbReference type="GO" id="GO:0051301">
    <property type="term" value="P:cell division"/>
    <property type="evidence" value="ECO:0007669"/>
    <property type="project" value="UniProtKB-KW"/>
</dbReference>
<keyword evidence="5" id="KW-1185">Reference proteome</keyword>
<feature type="signal peptide" evidence="2">
    <location>
        <begin position="1"/>
        <end position="25"/>
    </location>
</feature>
<dbReference type="Pfam" id="PF13174">
    <property type="entry name" value="TPR_6"/>
    <property type="match status" value="1"/>
</dbReference>
<dbReference type="InterPro" id="IPR034706">
    <property type="entry name" value="CpoB"/>
</dbReference>
<feature type="chain" id="PRO_5045029284" evidence="2">
    <location>
        <begin position="26"/>
        <end position="277"/>
    </location>
</feature>
<dbReference type="Gene3D" id="1.25.40.10">
    <property type="entry name" value="Tetratricopeptide repeat domain"/>
    <property type="match status" value="1"/>
</dbReference>
<evidence type="ECO:0000256" key="1">
    <source>
        <dbReference type="SAM" id="Coils"/>
    </source>
</evidence>
<dbReference type="Proteomes" id="UP001642464">
    <property type="component" value="Unassembled WGS sequence"/>
</dbReference>
<organism evidence="3 5">
    <name type="scientific">Durusdinium trenchii</name>
    <dbReference type="NCBI Taxonomy" id="1381693"/>
    <lineage>
        <taxon>Eukaryota</taxon>
        <taxon>Sar</taxon>
        <taxon>Alveolata</taxon>
        <taxon>Dinophyceae</taxon>
        <taxon>Suessiales</taxon>
        <taxon>Symbiodiniaceae</taxon>
        <taxon>Durusdinium</taxon>
    </lineage>
</organism>
<protein>
    <submittedName>
        <fullName evidence="3">Cell division coordinator CpoB</fullName>
    </submittedName>
</protein>